<dbReference type="EMBL" id="JAFNEN010000513">
    <property type="protein sequence ID" value="KAG8181472.1"/>
    <property type="molecule type" value="Genomic_DNA"/>
</dbReference>
<proteinExistence type="predicted"/>
<dbReference type="PANTHER" id="PTHR32215:SF0">
    <property type="entry name" value="CILIA- AND FLAGELLA-ASSOCIATED PROTEIN 57"/>
    <property type="match status" value="1"/>
</dbReference>
<comment type="caution">
    <text evidence="2">The sequence shown here is derived from an EMBL/GenBank/DDBJ whole genome shotgun (WGS) entry which is preliminary data.</text>
</comment>
<name>A0AAV6UBA6_9ARAC</name>
<dbReference type="Gene3D" id="2.130.10.10">
    <property type="entry name" value="YVTN repeat-like/Quinoprotein amine dehydrogenase"/>
    <property type="match status" value="2"/>
</dbReference>
<dbReference type="SUPFAM" id="SSF69322">
    <property type="entry name" value="Tricorn protease domain 2"/>
    <property type="match status" value="1"/>
</dbReference>
<dbReference type="InterPro" id="IPR036322">
    <property type="entry name" value="WD40_repeat_dom_sf"/>
</dbReference>
<feature type="coiled-coil region" evidence="1">
    <location>
        <begin position="660"/>
        <end position="687"/>
    </location>
</feature>
<dbReference type="InterPro" id="IPR015943">
    <property type="entry name" value="WD40/YVTN_repeat-like_dom_sf"/>
</dbReference>
<feature type="coiled-coil region" evidence="1">
    <location>
        <begin position="714"/>
        <end position="831"/>
    </location>
</feature>
<reference evidence="2 3" key="1">
    <citation type="journal article" date="2022" name="Nat. Ecol. Evol.">
        <title>A masculinizing supergene underlies an exaggerated male reproductive morph in a spider.</title>
        <authorList>
            <person name="Hendrickx F."/>
            <person name="De Corte Z."/>
            <person name="Sonet G."/>
            <person name="Van Belleghem S.M."/>
            <person name="Kostlbacher S."/>
            <person name="Vangestel C."/>
        </authorList>
    </citation>
    <scope>NUCLEOTIDE SEQUENCE [LARGE SCALE GENOMIC DNA]</scope>
    <source>
        <strain evidence="2">W744_W776</strain>
    </source>
</reference>
<evidence type="ECO:0000256" key="1">
    <source>
        <dbReference type="SAM" id="Coils"/>
    </source>
</evidence>
<dbReference type="SMART" id="SM00320">
    <property type="entry name" value="WD40"/>
    <property type="match status" value="5"/>
</dbReference>
<evidence type="ECO:0000313" key="2">
    <source>
        <dbReference type="EMBL" id="KAG8181472.1"/>
    </source>
</evidence>
<feature type="coiled-coil region" evidence="1">
    <location>
        <begin position="918"/>
        <end position="998"/>
    </location>
</feature>
<gene>
    <name evidence="2" type="ORF">JTE90_016560</name>
</gene>
<dbReference type="InterPro" id="IPR001680">
    <property type="entry name" value="WD40_rpt"/>
</dbReference>
<dbReference type="PANTHER" id="PTHR32215">
    <property type="entry name" value="CILIA- AND FLAGELLA-ASSOCIATED PROTEIN 57"/>
    <property type="match status" value="1"/>
</dbReference>
<organism evidence="2 3">
    <name type="scientific">Oedothorax gibbosus</name>
    <dbReference type="NCBI Taxonomy" id="931172"/>
    <lineage>
        <taxon>Eukaryota</taxon>
        <taxon>Metazoa</taxon>
        <taxon>Ecdysozoa</taxon>
        <taxon>Arthropoda</taxon>
        <taxon>Chelicerata</taxon>
        <taxon>Arachnida</taxon>
        <taxon>Araneae</taxon>
        <taxon>Araneomorphae</taxon>
        <taxon>Entelegynae</taxon>
        <taxon>Araneoidea</taxon>
        <taxon>Linyphiidae</taxon>
        <taxon>Erigoninae</taxon>
        <taxon>Oedothorax</taxon>
    </lineage>
</organism>
<accession>A0AAV6UBA6</accession>
<evidence type="ECO:0008006" key="4">
    <source>
        <dbReference type="Google" id="ProtNLM"/>
    </source>
</evidence>
<dbReference type="Proteomes" id="UP000827092">
    <property type="component" value="Unassembled WGS sequence"/>
</dbReference>
<dbReference type="InterPro" id="IPR052993">
    <property type="entry name" value="CFA-57"/>
</dbReference>
<feature type="coiled-coil region" evidence="1">
    <location>
        <begin position="1196"/>
        <end position="1255"/>
    </location>
</feature>
<dbReference type="SUPFAM" id="SSF50978">
    <property type="entry name" value="WD40 repeat-like"/>
    <property type="match status" value="1"/>
</dbReference>
<sequence>MLNETTAQLQLSEVFGHNCTVKGGLVFTDPDVLFYISGQIGVFHDIQKKGQKFTKICEDNNHITAAYLGLDNCLALATAGKSPTISVFNLKSKERKVLPKPEKEFSGNYVHLAFSADNEFLGGQQGAPDYSFVLWRWKISRLDTVFQPFRMHNGAKVYKFAFCPEDSHHVFAVGNHFLRFYRFKEDIKTHTRQYKIHESVLLEMERSNVVFHSVAWIDKGHAAIGTSDGDILVFEETKIVRKVSLEEQMSSNGNYAEDKSITTLLSYVDGILCSYGSNSVLILCSDFKIIKTIKIPCESLTSYIIWLTFNKEHIAAATKDGRILYHSIADHSQDNLFESELRVVHDFQHSTKVLCSDVAKWPPSSSNRLIATCCSSYVLLRETFTKNVSIRHELDLEPQSISLHPMGTSIAISFRKELKLFRILSTQLLEENTFEIKAKRSQVAFSPSGHLLAVTDGKHIHLVYAIGFKRLASFSSSHSDVVKIVWRNDNFLVSSNCAGTLQEWDILQKKEMWNIEFPNITHTSLAMPIYIKHFYSEQTDVFGKLYSASTDKKIRLIQDGCLLEATATTTSQVTAMAALEDFLIAGTKQGSVLVFSSSLLGPFFESQCHSGRILEAYAQALSVMLIGKDGIISTWKRNGHTEEEVSSTFLEEVLTDVNEYETMINRIDDLEKELNSQVQEADEVRTLQNNVFETALREEAENYKSIELSLQTVVADLKKEMEEMKTNNKTAIHNKESLIRRNIKENEEDFKAKILKEEEYMQQAEEDRISSMKKLQLKIEETTEEKRSYEEAFQARHLNYKDKVHELEVLLEQEIKVRQEIEKELEDITSQPKETKNNRCEELEFKEILQEQKQCPENSSEIEGLNKMVLQEKEYGRILDDEIKRKKGIFHQLQERSQLISAKVDQVREDILRMDRIIKDKGDMIQELERDIDELSIKNEDNLTDYEKQLQTKEQELENCKGDLQKCRDMHRIRTFQLQRARREEVLLNERLMATENSVKENAKQLFASENLMEKCRQEFLHATVDCNTKASLRRALLKLYDERVTKIRAKDESGSDEDINPYTNFYRQRDHYESLISNIRSRTAQVKETFRGNYVKLAKCQCLVLVRLGSDEDINPYTNFYRQRDHYESLISNIRSRTAQVKETSEGTMSNLQRQRDHYESLISNIRSRTAQVKETFRGNYVKLAKENSDLASHAESLRSDIRAYKSRIKKLEKALGMASDQFRLDPVLTRNRLEEAAARISSQEAEVDEELRKRRNIVAKQEEEIRRLHGILSVGEKGRKIRQMPR</sequence>
<evidence type="ECO:0000313" key="3">
    <source>
        <dbReference type="Proteomes" id="UP000827092"/>
    </source>
</evidence>
<keyword evidence="1" id="KW-0175">Coiled coil</keyword>
<keyword evidence="3" id="KW-1185">Reference proteome</keyword>
<protein>
    <recommendedName>
        <fullName evidence="4">Cilia- and flagella-associated protein 57</fullName>
    </recommendedName>
</protein>